<dbReference type="GeneID" id="35382132"/>
<dbReference type="EMBL" id="LT906555">
    <property type="protein sequence ID" value="SNW62257.1"/>
    <property type="molecule type" value="Genomic_DNA"/>
</dbReference>
<proteinExistence type="predicted"/>
<dbReference type="RefSeq" id="YP_009448559.1">
    <property type="nucleotide sequence ID" value="NC_036594.1"/>
</dbReference>
<reference evidence="1" key="1">
    <citation type="submission" date="2017-08" db="EMBL/GenBank/DDBJ databases">
        <authorList>
            <consortium name="Urmite Genomes"/>
        </authorList>
    </citation>
    <scope>NUCLEOTIDE SEQUENCE [LARGE SCALE GENOMIC DNA]</scope>
    <source>
        <strain evidence="1">IHUMI-LCC2</strain>
    </source>
</reference>
<accession>A0A2I2L412</accession>
<organism evidence="1">
    <name type="scientific">Orpheovirus IHUMI-LCC2</name>
    <dbReference type="NCBI Taxonomy" id="2023057"/>
    <lineage>
        <taxon>Viruses</taxon>
        <taxon>Varidnaviria</taxon>
        <taxon>Bamfordvirae</taxon>
        <taxon>Nucleocytoviricota</taxon>
        <taxon>Megaviricetes</taxon>
        <taxon>Pimascovirales</taxon>
        <taxon>Ocovirineae</taxon>
        <taxon>Orpheoviridae</taxon>
        <taxon>Alphaorpheovirus</taxon>
        <taxon>Alphaorpheovirus massiliense</taxon>
    </lineage>
</organism>
<name>A0A2I2L412_9VIRU</name>
<protein>
    <submittedName>
        <fullName evidence="1">Uncharacterized protein</fullName>
    </submittedName>
</protein>
<evidence type="ECO:0000313" key="1">
    <source>
        <dbReference type="EMBL" id="SNW62257.1"/>
    </source>
</evidence>
<dbReference type="KEGG" id="vg:35382132"/>
<evidence type="ECO:0000313" key="2">
    <source>
        <dbReference type="Proteomes" id="UP000236316"/>
    </source>
</evidence>
<dbReference type="Proteomes" id="UP000236316">
    <property type="component" value="Segment"/>
</dbReference>
<keyword evidence="2" id="KW-1185">Reference proteome</keyword>
<sequence>MEVFESIIEEKLISTSKLRKDDIKNIVDIIIDCLIEDIRDYIEIRKKITITKCTDNKIYYDIIIFILKLVWNNLGCTIQDIHHSLVKVRSEFEEEISKIMMILHRNNKLETEQIKTLQNIKDWNKNRIKIIPIKNNINYRSIRFENEDDENIDWDIKHGIEEIMNYLSLDKELVIELDRISNNDYKFTGCSLVLRVSCNGYGHPHLTFFTKMIDYNVSRCSIM</sequence>
<gene>
    <name evidence="1" type="ORF">ORPV_353</name>
</gene>